<dbReference type="OrthoDB" id="1092431at2"/>
<evidence type="ECO:0000313" key="3">
    <source>
        <dbReference type="Proteomes" id="UP000260823"/>
    </source>
</evidence>
<dbReference type="Pfam" id="PF00027">
    <property type="entry name" value="cNMP_binding"/>
    <property type="match status" value="1"/>
</dbReference>
<keyword evidence="3" id="KW-1185">Reference proteome</keyword>
<organism evidence="2 3">
    <name type="scientific">Mucilaginibacter terrenus</name>
    <dbReference type="NCBI Taxonomy" id="2482727"/>
    <lineage>
        <taxon>Bacteria</taxon>
        <taxon>Pseudomonadati</taxon>
        <taxon>Bacteroidota</taxon>
        <taxon>Sphingobacteriia</taxon>
        <taxon>Sphingobacteriales</taxon>
        <taxon>Sphingobacteriaceae</taxon>
        <taxon>Mucilaginibacter</taxon>
    </lineage>
</organism>
<proteinExistence type="predicted"/>
<dbReference type="Gene3D" id="2.60.120.10">
    <property type="entry name" value="Jelly Rolls"/>
    <property type="match status" value="1"/>
</dbReference>
<dbReference type="InterPro" id="IPR018490">
    <property type="entry name" value="cNMP-bd_dom_sf"/>
</dbReference>
<dbReference type="SUPFAM" id="SSF51206">
    <property type="entry name" value="cAMP-binding domain-like"/>
    <property type="match status" value="1"/>
</dbReference>
<sequence>MFDEFLSYMKTHAELSESELELLYSRATERIVRKKEIILGKGEICRYKILVIKGLLRTYRTKEDGTEYIIQFSPENHWTTDPESYENRTPSNYIVDALEDSRILLWTKKDFDEFLSVMPELKLFSEKVKSASLSISRQRIFSAISSSAEEKYDEFISTHPGVFARVPLHMVASYLGLSRETLSRVRNAQVKR</sequence>
<gene>
    <name evidence="2" type="ORF">DYU05_18085</name>
</gene>
<protein>
    <submittedName>
        <fullName evidence="2">Crp/Fnr family transcriptional regulator</fullName>
    </submittedName>
</protein>
<evidence type="ECO:0000313" key="2">
    <source>
        <dbReference type="EMBL" id="RFZ81733.1"/>
    </source>
</evidence>
<dbReference type="Proteomes" id="UP000260823">
    <property type="component" value="Unassembled WGS sequence"/>
</dbReference>
<feature type="domain" description="Cyclic nucleotide-binding" evidence="1">
    <location>
        <begin position="30"/>
        <end position="115"/>
    </location>
</feature>
<comment type="caution">
    <text evidence="2">The sequence shown here is derived from an EMBL/GenBank/DDBJ whole genome shotgun (WGS) entry which is preliminary data.</text>
</comment>
<dbReference type="InterPro" id="IPR000595">
    <property type="entry name" value="cNMP-bd_dom"/>
</dbReference>
<evidence type="ECO:0000259" key="1">
    <source>
        <dbReference type="Pfam" id="PF00027"/>
    </source>
</evidence>
<dbReference type="AlphaFoldDB" id="A0A3E2NLC1"/>
<dbReference type="InterPro" id="IPR014710">
    <property type="entry name" value="RmlC-like_jellyroll"/>
</dbReference>
<dbReference type="EMBL" id="QWDE01000004">
    <property type="protein sequence ID" value="RFZ81733.1"/>
    <property type="molecule type" value="Genomic_DNA"/>
</dbReference>
<accession>A0A3E2NLC1</accession>
<reference evidence="2 3" key="1">
    <citation type="submission" date="2018-08" db="EMBL/GenBank/DDBJ databases">
        <title>Mucilaginibacter terrae sp. nov., isolated from manganese diggings.</title>
        <authorList>
            <person name="Huang Y."/>
            <person name="Zhou Z."/>
        </authorList>
    </citation>
    <scope>NUCLEOTIDE SEQUENCE [LARGE SCALE GENOMIC DNA]</scope>
    <source>
        <strain evidence="2 3">ZH6</strain>
    </source>
</reference>
<name>A0A3E2NLC1_9SPHI</name>